<dbReference type="SUPFAM" id="SSF54106">
    <property type="entry name" value="LysM domain"/>
    <property type="match status" value="1"/>
</dbReference>
<organism evidence="4 5">
    <name type="scientific">Aedes aegypti</name>
    <name type="common">Yellowfever mosquito</name>
    <name type="synonym">Culex aegypti</name>
    <dbReference type="NCBI Taxonomy" id="7159"/>
    <lineage>
        <taxon>Eukaryota</taxon>
        <taxon>Metazoa</taxon>
        <taxon>Ecdysozoa</taxon>
        <taxon>Arthropoda</taxon>
        <taxon>Hexapoda</taxon>
        <taxon>Insecta</taxon>
        <taxon>Pterygota</taxon>
        <taxon>Neoptera</taxon>
        <taxon>Endopterygota</taxon>
        <taxon>Diptera</taxon>
        <taxon>Nematocera</taxon>
        <taxon>Culicoidea</taxon>
        <taxon>Culicidae</taxon>
        <taxon>Culicinae</taxon>
        <taxon>Aedini</taxon>
        <taxon>Aedes</taxon>
        <taxon>Stegomyia</taxon>
    </lineage>
</organism>
<sequence>MKRQRVKNASHRVYVDQEFDSLDPGIALEEAKPSALERWMEAQVLPGDTLQAIALRFNCTIAELKKINKIDKDNEIFARRIIRVPITPHSILLETLPKVHTSGNSSPKNVPSLLQSTTSVLETQTNLDEKLIVAAVSSASYKDNKVNHVVLNTRNVNDHTASDDPLEGSSKRYADNDAKQPLLSGEYDENLPQPRPVRLPASDFSCNGSDCDISWICLLVCILALCFAIPLIYVVYVAEHPEKFHHSYDTDHRTVDLKKGSILNGNNISFTI</sequence>
<keyword evidence="2" id="KW-1133">Transmembrane helix</keyword>
<evidence type="ECO:0000256" key="2">
    <source>
        <dbReference type="SAM" id="Phobius"/>
    </source>
</evidence>
<dbReference type="Pfam" id="PF01476">
    <property type="entry name" value="LysM"/>
    <property type="match status" value="1"/>
</dbReference>
<dbReference type="PANTHER" id="PTHR20932">
    <property type="entry name" value="LYSM AND PUTATIVE PEPTIDOGLYCAN-BINDING DOMAIN-CONTAINING PROTEIN"/>
    <property type="match status" value="1"/>
</dbReference>
<dbReference type="CDD" id="cd00118">
    <property type="entry name" value="LysM"/>
    <property type="match status" value="1"/>
</dbReference>
<dbReference type="HOGENOM" id="CLU_098425_0_0_1"/>
<feature type="region of interest" description="Disordered" evidence="1">
    <location>
        <begin position="153"/>
        <end position="175"/>
    </location>
</feature>
<evidence type="ECO:0000256" key="1">
    <source>
        <dbReference type="SAM" id="MobiDB-lite"/>
    </source>
</evidence>
<dbReference type="AlphaFoldDB" id="A0A1S4FG41"/>
<gene>
    <name evidence="4" type="ORF">AaeL_AAEL007321</name>
</gene>
<dbReference type="InterPro" id="IPR045030">
    <property type="entry name" value="LYSM1-4"/>
</dbReference>
<dbReference type="Proteomes" id="UP000682892">
    <property type="component" value="Unassembled WGS sequence"/>
</dbReference>
<dbReference type="InterPro" id="IPR018392">
    <property type="entry name" value="LysM"/>
</dbReference>
<evidence type="ECO:0000313" key="5">
    <source>
        <dbReference type="Proteomes" id="UP000682892"/>
    </source>
</evidence>
<keyword evidence="2" id="KW-0472">Membrane</keyword>
<evidence type="ECO:0000259" key="3">
    <source>
        <dbReference type="PROSITE" id="PS51782"/>
    </source>
</evidence>
<dbReference type="OrthoDB" id="538216at2759"/>
<keyword evidence="2" id="KW-0812">Transmembrane</keyword>
<name>A0A1S4FG41_AEDAE</name>
<protein>
    <submittedName>
        <fullName evidence="4">AAEL007321-PA</fullName>
    </submittedName>
</protein>
<dbReference type="KEGG" id="aag:5569029"/>
<dbReference type="SMART" id="SM00257">
    <property type="entry name" value="LysM"/>
    <property type="match status" value="1"/>
</dbReference>
<accession>A0A1S4FG41</accession>
<dbReference type="Gene3D" id="3.10.350.10">
    <property type="entry name" value="LysM domain"/>
    <property type="match status" value="1"/>
</dbReference>
<dbReference type="PANTHER" id="PTHR20932:SF13">
    <property type="entry name" value="LD36653P"/>
    <property type="match status" value="1"/>
</dbReference>
<dbReference type="InterPro" id="IPR036779">
    <property type="entry name" value="LysM_dom_sf"/>
</dbReference>
<proteinExistence type="predicted"/>
<feature type="domain" description="LysM" evidence="3">
    <location>
        <begin position="40"/>
        <end position="84"/>
    </location>
</feature>
<reference evidence="4" key="1">
    <citation type="submission" date="2005-10" db="EMBL/GenBank/DDBJ databases">
        <authorList>
            <person name="Loftus B.J."/>
            <person name="Nene V.M."/>
            <person name="Hannick L.I."/>
            <person name="Bidwell S."/>
            <person name="Haas B."/>
            <person name="Amedeo P."/>
            <person name="Orvis J."/>
            <person name="Wortman J.R."/>
            <person name="White O.R."/>
            <person name="Salzberg S."/>
            <person name="Shumway M."/>
            <person name="Koo H."/>
            <person name="Zhao Y."/>
            <person name="Holmes M."/>
            <person name="Miller J."/>
            <person name="Schatz M."/>
            <person name="Pop M."/>
            <person name="Pai G."/>
            <person name="Utterback T."/>
            <person name="Rogers Y.-H."/>
            <person name="Kravitz S."/>
            <person name="Fraser C.M."/>
        </authorList>
    </citation>
    <scope>NUCLEOTIDE SEQUENCE</scope>
    <source>
        <strain evidence="4">Liverpool</strain>
    </source>
</reference>
<evidence type="ECO:0000313" key="4">
    <source>
        <dbReference type="EMBL" id="EAT41007.1"/>
    </source>
</evidence>
<dbReference type="OMA" id="NDFSCNG"/>
<reference evidence="4" key="3">
    <citation type="submission" date="2012-09" db="EMBL/GenBank/DDBJ databases">
        <authorList>
            <consortium name="VectorBase"/>
        </authorList>
    </citation>
    <scope>NUCLEOTIDE SEQUENCE</scope>
    <source>
        <strain evidence="4">Liverpool</strain>
    </source>
</reference>
<feature type="transmembrane region" description="Helical" evidence="2">
    <location>
        <begin position="213"/>
        <end position="238"/>
    </location>
</feature>
<reference evidence="4" key="2">
    <citation type="journal article" date="2007" name="Science">
        <title>Genome sequence of Aedes aegypti, a major arbovirus vector.</title>
        <authorList>
            <person name="Nene V."/>
            <person name="Wortman J.R."/>
            <person name="Lawson D."/>
            <person name="Haas B."/>
            <person name="Kodira C."/>
            <person name="Tu Z.J."/>
            <person name="Loftus B."/>
            <person name="Xi Z."/>
            <person name="Megy K."/>
            <person name="Grabherr M."/>
            <person name="Ren Q."/>
            <person name="Zdobnov E.M."/>
            <person name="Lobo N.F."/>
            <person name="Campbell K.S."/>
            <person name="Brown S.E."/>
            <person name="Bonaldo M.F."/>
            <person name="Zhu J."/>
            <person name="Sinkins S.P."/>
            <person name="Hogenkamp D.G."/>
            <person name="Amedeo P."/>
            <person name="Arensburger P."/>
            <person name="Atkinson P.W."/>
            <person name="Bidwell S."/>
            <person name="Biedler J."/>
            <person name="Birney E."/>
            <person name="Bruggner R.V."/>
            <person name="Costas J."/>
            <person name="Coy M.R."/>
            <person name="Crabtree J."/>
            <person name="Crawford M."/>
            <person name="Debruyn B."/>
            <person name="Decaprio D."/>
            <person name="Eiglmeier K."/>
            <person name="Eisenstadt E."/>
            <person name="El-Dorry H."/>
            <person name="Gelbart W.M."/>
            <person name="Gomes S.L."/>
            <person name="Hammond M."/>
            <person name="Hannick L.I."/>
            <person name="Hogan J.R."/>
            <person name="Holmes M.H."/>
            <person name="Jaffe D."/>
            <person name="Johnston J.S."/>
            <person name="Kennedy R.C."/>
            <person name="Koo H."/>
            <person name="Kravitz S."/>
            <person name="Kriventseva E.V."/>
            <person name="Kulp D."/>
            <person name="Labutti K."/>
            <person name="Lee E."/>
            <person name="Li S."/>
            <person name="Lovin D.D."/>
            <person name="Mao C."/>
            <person name="Mauceli E."/>
            <person name="Menck C.F."/>
            <person name="Miller J.R."/>
            <person name="Montgomery P."/>
            <person name="Mori A."/>
            <person name="Nascimento A.L."/>
            <person name="Naveira H.F."/>
            <person name="Nusbaum C."/>
            <person name="O'leary S."/>
            <person name="Orvis J."/>
            <person name="Pertea M."/>
            <person name="Quesneville H."/>
            <person name="Reidenbach K.R."/>
            <person name="Rogers Y.H."/>
            <person name="Roth C.W."/>
            <person name="Schneider J.R."/>
            <person name="Schatz M."/>
            <person name="Shumway M."/>
            <person name="Stanke M."/>
            <person name="Stinson E.O."/>
            <person name="Tubio J.M."/>
            <person name="Vanzee J.P."/>
            <person name="Verjovski-Almeida S."/>
            <person name="Werner D."/>
            <person name="White O."/>
            <person name="Wyder S."/>
            <person name="Zeng Q."/>
            <person name="Zhao Q."/>
            <person name="Zhao Y."/>
            <person name="Hill C.A."/>
            <person name="Raikhel A.S."/>
            <person name="Soares M.B."/>
            <person name="Knudson D.L."/>
            <person name="Lee N.H."/>
            <person name="Galagan J."/>
            <person name="Salzberg S.L."/>
            <person name="Paulsen I.T."/>
            <person name="Dimopoulos G."/>
            <person name="Collins F.H."/>
            <person name="Birren B."/>
            <person name="Fraser-Liggett C.M."/>
            <person name="Severson D.W."/>
        </authorList>
    </citation>
    <scope>NUCLEOTIDE SEQUENCE [LARGE SCALE GENOMIC DNA]</scope>
    <source>
        <strain evidence="4">Liverpool</strain>
    </source>
</reference>
<dbReference type="PROSITE" id="PS51782">
    <property type="entry name" value="LYSM"/>
    <property type="match status" value="1"/>
</dbReference>
<dbReference type="EMBL" id="CH477433">
    <property type="protein sequence ID" value="EAT41007.1"/>
    <property type="molecule type" value="Genomic_DNA"/>
</dbReference>